<keyword evidence="2" id="KW-0175">Coiled coil</keyword>
<dbReference type="PANTHER" id="PTHR30469:SF15">
    <property type="entry name" value="HLYD FAMILY OF SECRETION PROTEINS"/>
    <property type="match status" value="1"/>
</dbReference>
<evidence type="ECO:0000313" key="3">
    <source>
        <dbReference type="EMBL" id="MBB6522666.1"/>
    </source>
</evidence>
<gene>
    <name evidence="3" type="ORF">HNR48_002951</name>
</gene>
<sequence>MKKSVSKTGGPLLAALVLFVVSISYTSYAIDNKPEPEQQSLDKQLAQVTVQSLSLETHQAYVYAHAEVRSRYELQLSSELSGRVQSLNTAFESGRILPAQTVLLDIDPLRYQQELAQAEQDLAQATLDLMLEQQEAKQARLEWQESGLQGQADDLRLRKPQLQLAKAKLAQTQARLKLAKQNVARTKIDLPFTAVVVERLVAPGQYVQAGEAIATIHSAEELELKVMLNPSQWALLADQTPTLVQKNILLRDKQGGQWTAKIARMEQRLDRETRLRSLVLEVVPSDKNQEPLLPGNFVTAEIPGRQEEQLLAVPASSLSSLGELWYVDKEQRLRHFKADISFQYDGKVYVRPPESIASKISNASLDFLTTPLPGYVGGQKVMPQKAKDQNAISDQLASNGLGS</sequence>
<dbReference type="GO" id="GO:0015562">
    <property type="term" value="F:efflux transmembrane transporter activity"/>
    <property type="evidence" value="ECO:0007669"/>
    <property type="project" value="TreeGrafter"/>
</dbReference>
<dbReference type="PANTHER" id="PTHR30469">
    <property type="entry name" value="MULTIDRUG RESISTANCE PROTEIN MDTA"/>
    <property type="match status" value="1"/>
</dbReference>
<name>A0A7X0JWP0_9GAMM</name>
<dbReference type="AlphaFoldDB" id="A0A7X0JWP0"/>
<dbReference type="EMBL" id="JACHHT010000002">
    <property type="protein sequence ID" value="MBB6522666.1"/>
    <property type="molecule type" value="Genomic_DNA"/>
</dbReference>
<protein>
    <submittedName>
        <fullName evidence="3">RND family efflux transporter MFP subunit</fullName>
    </submittedName>
</protein>
<comment type="caution">
    <text evidence="3">The sequence shown here is derived from an EMBL/GenBank/DDBJ whole genome shotgun (WGS) entry which is preliminary data.</text>
</comment>
<comment type="similarity">
    <text evidence="1">Belongs to the membrane fusion protein (MFP) (TC 8.A.1) family.</text>
</comment>
<dbReference type="SUPFAM" id="SSF111369">
    <property type="entry name" value="HlyD-like secretion proteins"/>
    <property type="match status" value="1"/>
</dbReference>
<dbReference type="Gene3D" id="2.40.50.100">
    <property type="match status" value="1"/>
</dbReference>
<accession>A0A7X0JWP0</accession>
<feature type="coiled-coil region" evidence="2">
    <location>
        <begin position="115"/>
        <end position="189"/>
    </location>
</feature>
<dbReference type="Gene3D" id="2.40.30.170">
    <property type="match status" value="1"/>
</dbReference>
<dbReference type="InParanoid" id="A0A7X0JWP0"/>
<evidence type="ECO:0000313" key="4">
    <source>
        <dbReference type="Proteomes" id="UP000528457"/>
    </source>
</evidence>
<dbReference type="Gene3D" id="1.10.287.470">
    <property type="entry name" value="Helix hairpin bin"/>
    <property type="match status" value="1"/>
</dbReference>
<dbReference type="InterPro" id="IPR006143">
    <property type="entry name" value="RND_pump_MFP"/>
</dbReference>
<dbReference type="NCBIfam" id="TIGR01730">
    <property type="entry name" value="RND_mfp"/>
    <property type="match status" value="1"/>
</dbReference>
<organism evidence="3 4">
    <name type="scientific">Pseudoteredinibacter isoporae</name>
    <dbReference type="NCBI Taxonomy" id="570281"/>
    <lineage>
        <taxon>Bacteria</taxon>
        <taxon>Pseudomonadati</taxon>
        <taxon>Pseudomonadota</taxon>
        <taxon>Gammaproteobacteria</taxon>
        <taxon>Cellvibrionales</taxon>
        <taxon>Cellvibrionaceae</taxon>
        <taxon>Pseudoteredinibacter</taxon>
    </lineage>
</organism>
<keyword evidence="4" id="KW-1185">Reference proteome</keyword>
<dbReference type="RefSeq" id="WP_166845451.1">
    <property type="nucleotide sequence ID" value="NZ_JAAONY010000002.1"/>
</dbReference>
<evidence type="ECO:0000256" key="1">
    <source>
        <dbReference type="ARBA" id="ARBA00009477"/>
    </source>
</evidence>
<reference evidence="3 4" key="1">
    <citation type="submission" date="2020-08" db="EMBL/GenBank/DDBJ databases">
        <title>Genomic Encyclopedia of Type Strains, Phase IV (KMG-IV): sequencing the most valuable type-strain genomes for metagenomic binning, comparative biology and taxonomic classification.</title>
        <authorList>
            <person name="Goeker M."/>
        </authorList>
    </citation>
    <scope>NUCLEOTIDE SEQUENCE [LARGE SCALE GENOMIC DNA]</scope>
    <source>
        <strain evidence="3 4">DSM 22368</strain>
    </source>
</reference>
<dbReference type="Proteomes" id="UP000528457">
    <property type="component" value="Unassembled WGS sequence"/>
</dbReference>
<evidence type="ECO:0000256" key="2">
    <source>
        <dbReference type="SAM" id="Coils"/>
    </source>
</evidence>
<proteinExistence type="inferred from homology"/>
<dbReference type="GO" id="GO:1990281">
    <property type="term" value="C:efflux pump complex"/>
    <property type="evidence" value="ECO:0007669"/>
    <property type="project" value="TreeGrafter"/>
</dbReference>